<organism evidence="2 3">
    <name type="scientific">Cylicocyclus nassatus</name>
    <name type="common">Nematode worm</name>
    <dbReference type="NCBI Taxonomy" id="53992"/>
    <lineage>
        <taxon>Eukaryota</taxon>
        <taxon>Metazoa</taxon>
        <taxon>Ecdysozoa</taxon>
        <taxon>Nematoda</taxon>
        <taxon>Chromadorea</taxon>
        <taxon>Rhabditida</taxon>
        <taxon>Rhabditina</taxon>
        <taxon>Rhabditomorpha</taxon>
        <taxon>Strongyloidea</taxon>
        <taxon>Strongylidae</taxon>
        <taxon>Cylicocyclus</taxon>
    </lineage>
</organism>
<dbReference type="EMBL" id="CATQJL010000112">
    <property type="protein sequence ID" value="CAJ0593094.1"/>
    <property type="molecule type" value="Genomic_DNA"/>
</dbReference>
<dbReference type="Proteomes" id="UP001176961">
    <property type="component" value="Unassembled WGS sequence"/>
</dbReference>
<dbReference type="AlphaFoldDB" id="A0AA36GFX0"/>
<comment type="caution">
    <text evidence="2">The sequence shown here is derived from an EMBL/GenBank/DDBJ whole genome shotgun (WGS) entry which is preliminary data.</text>
</comment>
<name>A0AA36GFX0_CYLNA</name>
<keyword evidence="3" id="KW-1185">Reference proteome</keyword>
<reference evidence="2" key="1">
    <citation type="submission" date="2023-07" db="EMBL/GenBank/DDBJ databases">
        <authorList>
            <consortium name="CYATHOMIX"/>
        </authorList>
    </citation>
    <scope>NUCLEOTIDE SEQUENCE</scope>
    <source>
        <strain evidence="2">N/A</strain>
    </source>
</reference>
<evidence type="ECO:0000313" key="2">
    <source>
        <dbReference type="EMBL" id="CAJ0593094.1"/>
    </source>
</evidence>
<feature type="signal peptide" evidence="1">
    <location>
        <begin position="1"/>
        <end position="18"/>
    </location>
</feature>
<keyword evidence="1" id="KW-0732">Signal</keyword>
<proteinExistence type="predicted"/>
<sequence>MWFAHVYFFALGVCLCYCAFTPTPCCNLAINTMCTKTCIEKKGGPDIKTCFYKCRSVVMKRLNVISTYLP</sequence>
<feature type="chain" id="PRO_5041229410" evidence="1">
    <location>
        <begin position="19"/>
        <end position="70"/>
    </location>
</feature>
<accession>A0AA36GFX0</accession>
<evidence type="ECO:0000313" key="3">
    <source>
        <dbReference type="Proteomes" id="UP001176961"/>
    </source>
</evidence>
<evidence type="ECO:0000256" key="1">
    <source>
        <dbReference type="SAM" id="SignalP"/>
    </source>
</evidence>
<protein>
    <submittedName>
        <fullName evidence="2">Uncharacterized protein</fullName>
    </submittedName>
</protein>
<gene>
    <name evidence="2" type="ORF">CYNAS_LOCUS5077</name>
</gene>